<protein>
    <recommendedName>
        <fullName evidence="6">Thioredoxin domain-containing protein</fullName>
    </recommendedName>
</protein>
<dbReference type="PROSITE" id="PS51352">
    <property type="entry name" value="THIOREDOXIN_2"/>
    <property type="match status" value="1"/>
</dbReference>
<gene>
    <name evidence="7" type="ORF">CAMP_LOCUS13600</name>
</gene>
<reference evidence="7" key="1">
    <citation type="submission" date="2022-11" db="EMBL/GenBank/DDBJ databases">
        <authorList>
            <person name="Kikuchi T."/>
        </authorList>
    </citation>
    <scope>NUCLEOTIDE SEQUENCE</scope>
    <source>
        <strain evidence="7">PS1010</strain>
    </source>
</reference>
<evidence type="ECO:0000256" key="1">
    <source>
        <dbReference type="ARBA" id="ARBA00008987"/>
    </source>
</evidence>
<dbReference type="PANTHER" id="PTHR43601:SF3">
    <property type="entry name" value="THIOREDOXIN, MITOCHONDRIAL"/>
    <property type="match status" value="1"/>
</dbReference>
<evidence type="ECO:0000256" key="4">
    <source>
        <dbReference type="ARBA" id="ARBA00023157"/>
    </source>
</evidence>
<keyword evidence="5" id="KW-0676">Redox-active center</keyword>
<keyword evidence="8" id="KW-1185">Reference proteome</keyword>
<dbReference type="InterPro" id="IPR017937">
    <property type="entry name" value="Thioredoxin_CS"/>
</dbReference>
<evidence type="ECO:0000256" key="2">
    <source>
        <dbReference type="ARBA" id="ARBA00022448"/>
    </source>
</evidence>
<dbReference type="SUPFAM" id="SSF52833">
    <property type="entry name" value="Thioredoxin-like"/>
    <property type="match status" value="1"/>
</dbReference>
<comment type="similarity">
    <text evidence="1">Belongs to the thioredoxin family.</text>
</comment>
<organism evidence="7 8">
    <name type="scientific">Caenorhabditis angaria</name>
    <dbReference type="NCBI Taxonomy" id="860376"/>
    <lineage>
        <taxon>Eukaryota</taxon>
        <taxon>Metazoa</taxon>
        <taxon>Ecdysozoa</taxon>
        <taxon>Nematoda</taxon>
        <taxon>Chromadorea</taxon>
        <taxon>Rhabditida</taxon>
        <taxon>Rhabditina</taxon>
        <taxon>Rhabditomorpha</taxon>
        <taxon>Rhabditoidea</taxon>
        <taxon>Rhabditidae</taxon>
        <taxon>Peloderinae</taxon>
        <taxon>Caenorhabditis</taxon>
    </lineage>
</organism>
<evidence type="ECO:0000256" key="5">
    <source>
        <dbReference type="ARBA" id="ARBA00023284"/>
    </source>
</evidence>
<dbReference type="OrthoDB" id="19690at2759"/>
<dbReference type="PROSITE" id="PS00194">
    <property type="entry name" value="THIOREDOXIN_1"/>
    <property type="match status" value="1"/>
</dbReference>
<accession>A0A9P1IRY0</accession>
<dbReference type="FunFam" id="3.40.30.10:FF:000001">
    <property type="entry name" value="Thioredoxin"/>
    <property type="match status" value="1"/>
</dbReference>
<comment type="caution">
    <text evidence="7">The sequence shown here is derived from an EMBL/GenBank/DDBJ whole genome shotgun (WGS) entry which is preliminary data.</text>
</comment>
<proteinExistence type="inferred from homology"/>
<dbReference type="GO" id="GO:0005739">
    <property type="term" value="C:mitochondrion"/>
    <property type="evidence" value="ECO:0007669"/>
    <property type="project" value="TreeGrafter"/>
</dbReference>
<keyword evidence="2" id="KW-0813">Transport</keyword>
<evidence type="ECO:0000313" key="7">
    <source>
        <dbReference type="EMBL" id="CAI5450963.1"/>
    </source>
</evidence>
<evidence type="ECO:0000313" key="8">
    <source>
        <dbReference type="Proteomes" id="UP001152747"/>
    </source>
</evidence>
<sequence>MLKFLRFGANLARSSTFVPKQSRFFSTPQHIFDVNSVEDFNEKVLQASTPVIVDFHAEWCGPCQILGPKLEEKINGREGEIAMAKINVDYAGELAMDYEISVVPTVLAFKDGEKIGSFTGLIEDEQLDDFINDAISA</sequence>
<keyword evidence="3" id="KW-0249">Electron transport</keyword>
<evidence type="ECO:0000256" key="3">
    <source>
        <dbReference type="ARBA" id="ARBA00022982"/>
    </source>
</evidence>
<dbReference type="InterPro" id="IPR036249">
    <property type="entry name" value="Thioredoxin-like_sf"/>
</dbReference>
<dbReference type="EMBL" id="CANHGI010000005">
    <property type="protein sequence ID" value="CAI5450963.1"/>
    <property type="molecule type" value="Genomic_DNA"/>
</dbReference>
<dbReference type="AlphaFoldDB" id="A0A9P1IRY0"/>
<dbReference type="Gene3D" id="3.40.30.10">
    <property type="entry name" value="Glutaredoxin"/>
    <property type="match status" value="1"/>
</dbReference>
<dbReference type="Proteomes" id="UP001152747">
    <property type="component" value="Unassembled WGS sequence"/>
</dbReference>
<dbReference type="Pfam" id="PF00085">
    <property type="entry name" value="Thioredoxin"/>
    <property type="match status" value="1"/>
</dbReference>
<dbReference type="CDD" id="cd02947">
    <property type="entry name" value="TRX_family"/>
    <property type="match status" value="1"/>
</dbReference>
<dbReference type="PRINTS" id="PR00421">
    <property type="entry name" value="THIOREDOXIN"/>
</dbReference>
<dbReference type="PANTHER" id="PTHR43601">
    <property type="entry name" value="THIOREDOXIN, MITOCHONDRIAL"/>
    <property type="match status" value="1"/>
</dbReference>
<name>A0A9P1IRY0_9PELO</name>
<feature type="domain" description="Thioredoxin" evidence="6">
    <location>
        <begin position="12"/>
        <end position="136"/>
    </location>
</feature>
<evidence type="ECO:0000259" key="6">
    <source>
        <dbReference type="PROSITE" id="PS51352"/>
    </source>
</evidence>
<dbReference type="GO" id="GO:0045454">
    <property type="term" value="P:cell redox homeostasis"/>
    <property type="evidence" value="ECO:0007669"/>
    <property type="project" value="TreeGrafter"/>
</dbReference>
<keyword evidence="4" id="KW-1015">Disulfide bond</keyword>
<dbReference type="InterPro" id="IPR013766">
    <property type="entry name" value="Thioredoxin_domain"/>
</dbReference>